<reference evidence="1" key="1">
    <citation type="journal article" date="2021" name="Proc. Natl. Acad. Sci. U.S.A.">
        <title>A Catalog of Tens of Thousands of Viruses from Human Metagenomes Reveals Hidden Associations with Chronic Diseases.</title>
        <authorList>
            <person name="Tisza M.J."/>
            <person name="Buck C.B."/>
        </authorList>
    </citation>
    <scope>NUCLEOTIDE SEQUENCE</scope>
    <source>
        <strain evidence="1">Ct6BA50</strain>
    </source>
</reference>
<dbReference type="EMBL" id="BK016263">
    <property type="protein sequence ID" value="DAG05716.1"/>
    <property type="molecule type" value="Genomic_DNA"/>
</dbReference>
<proteinExistence type="predicted"/>
<name>A0A8S5VG63_9CAUD</name>
<protein>
    <submittedName>
        <fullName evidence="1">Uncharacterized protein</fullName>
    </submittedName>
</protein>
<accession>A0A8S5VG63</accession>
<sequence>MSRATNKSTSRSCSRLAWASRFSIAAMYSSLFGMIPLPPLRNPGIPYSPAIRRWLHRAHILSFSPAGLPWPGGFLVPFLHRPPRFCQPVSGDN</sequence>
<organism evidence="1">
    <name type="scientific">Podoviridae sp. ct6BA50</name>
    <dbReference type="NCBI Taxonomy" id="2825221"/>
    <lineage>
        <taxon>Viruses</taxon>
        <taxon>Duplodnaviria</taxon>
        <taxon>Heunggongvirae</taxon>
        <taxon>Uroviricota</taxon>
        <taxon>Caudoviricetes</taxon>
    </lineage>
</organism>
<evidence type="ECO:0000313" key="1">
    <source>
        <dbReference type="EMBL" id="DAG05716.1"/>
    </source>
</evidence>